<evidence type="ECO:0000259" key="9">
    <source>
        <dbReference type="Pfam" id="PF25954"/>
    </source>
</evidence>
<dbReference type="GO" id="GO:0016020">
    <property type="term" value="C:membrane"/>
    <property type="evidence" value="ECO:0007669"/>
    <property type="project" value="UniProtKB-SubCell"/>
</dbReference>
<dbReference type="PANTHER" id="PTHR30386:SF26">
    <property type="entry name" value="TRANSPORT PROTEIN COMB"/>
    <property type="match status" value="1"/>
</dbReference>
<dbReference type="Gene3D" id="2.40.50.100">
    <property type="match status" value="1"/>
</dbReference>
<reference evidence="11" key="1">
    <citation type="submission" date="2016-10" db="EMBL/GenBank/DDBJ databases">
        <authorList>
            <person name="Varghese N."/>
            <person name="Submissions S."/>
        </authorList>
    </citation>
    <scope>NUCLEOTIDE SEQUENCE [LARGE SCALE GENOMIC DNA]</scope>
    <source>
        <strain evidence="11">DSM 15310</strain>
    </source>
</reference>
<organism evidence="10 11">
    <name type="scientific">Hymenobacter actinosclerus</name>
    <dbReference type="NCBI Taxonomy" id="82805"/>
    <lineage>
        <taxon>Bacteria</taxon>
        <taxon>Pseudomonadati</taxon>
        <taxon>Bacteroidota</taxon>
        <taxon>Cytophagia</taxon>
        <taxon>Cytophagales</taxon>
        <taxon>Hymenobacteraceae</taxon>
        <taxon>Hymenobacter</taxon>
    </lineage>
</organism>
<name>A0A1I0GQM9_9BACT</name>
<dbReference type="EMBL" id="FOHS01000003">
    <property type="protein sequence ID" value="SET73395.1"/>
    <property type="molecule type" value="Genomic_DNA"/>
</dbReference>
<evidence type="ECO:0000256" key="3">
    <source>
        <dbReference type="ARBA" id="ARBA00022989"/>
    </source>
</evidence>
<evidence type="ECO:0000256" key="6">
    <source>
        <dbReference type="SAM" id="Phobius"/>
    </source>
</evidence>
<feature type="transmembrane region" description="Helical" evidence="6">
    <location>
        <begin position="37"/>
        <end position="56"/>
    </location>
</feature>
<dbReference type="InterPro" id="IPR058625">
    <property type="entry name" value="MdtA-like_BSH"/>
</dbReference>
<evidence type="ECO:0000256" key="5">
    <source>
        <dbReference type="SAM" id="Coils"/>
    </source>
</evidence>
<protein>
    <submittedName>
        <fullName evidence="10">Membrane fusion protein, multidrug efflux system</fullName>
    </submittedName>
</protein>
<keyword evidence="11" id="KW-1185">Reference proteome</keyword>
<feature type="coiled-coil region" evidence="5">
    <location>
        <begin position="191"/>
        <end position="218"/>
    </location>
</feature>
<dbReference type="Pfam" id="PF25876">
    <property type="entry name" value="HH_MFP_RND"/>
    <property type="match status" value="1"/>
</dbReference>
<dbReference type="Gene3D" id="1.10.287.470">
    <property type="entry name" value="Helix hairpin bin"/>
    <property type="match status" value="1"/>
</dbReference>
<dbReference type="Pfam" id="PF25954">
    <property type="entry name" value="Beta-barrel_RND_2"/>
    <property type="match status" value="1"/>
</dbReference>
<gene>
    <name evidence="10" type="ORF">SAMN04487998_2535</name>
</gene>
<sequence>MATDIKTQTDLIEETAAVQSPEPRQPPKKTVAKKKSGLNLVNWLVLALVLGGLYWVTTAYYNVGNDKYTNSAQVESYINPINTRVSAYIKEIRFIEHQRVKKGDTLLVLDGRELQTQLGQAEAAYQAALASKNATRQSVRTVSNNVSTASANTAAAKAGMAAAKARFWNTEQNFRRYQNLLRDEAVTHQQFDQVKAEYDASKAQLEAAQAQFRAVANNGSSSSLTVNEVQARLGLNDAEIKRTENALEMARLNLSYTVVTAPHDGIMGRRTVNVGQLLSPSQPVATIVDISNIWVSANYRENQLANVRLGGPTLIRVDALGGQEFEGKITAISGATGAKYAAIPVDNSTGNFVKVQQRIPVRIEFTGRNQPADLELLRAGMNVQVTLQ</sequence>
<proteinExistence type="predicted"/>
<dbReference type="AlphaFoldDB" id="A0A1I0GQM9"/>
<keyword evidence="3 6" id="KW-1133">Transmembrane helix</keyword>
<evidence type="ECO:0000256" key="2">
    <source>
        <dbReference type="ARBA" id="ARBA00022692"/>
    </source>
</evidence>
<feature type="domain" description="Multidrug resistance protein MdtA-like alpha-helical hairpin" evidence="7">
    <location>
        <begin position="154"/>
        <end position="211"/>
    </location>
</feature>
<dbReference type="Gene3D" id="2.40.30.170">
    <property type="match status" value="1"/>
</dbReference>
<dbReference type="InterPro" id="IPR050739">
    <property type="entry name" value="MFP"/>
</dbReference>
<feature type="domain" description="Multidrug resistance protein MdtA-like barrel-sandwich hybrid" evidence="8">
    <location>
        <begin position="81"/>
        <end position="288"/>
    </location>
</feature>
<evidence type="ECO:0000259" key="7">
    <source>
        <dbReference type="Pfam" id="PF25876"/>
    </source>
</evidence>
<dbReference type="Proteomes" id="UP000198697">
    <property type="component" value="Unassembled WGS sequence"/>
</dbReference>
<dbReference type="InterPro" id="IPR058792">
    <property type="entry name" value="Beta-barrel_RND_2"/>
</dbReference>
<dbReference type="RefSeq" id="WP_092772043.1">
    <property type="nucleotide sequence ID" value="NZ_FOHS01000003.1"/>
</dbReference>
<dbReference type="InterPro" id="IPR058624">
    <property type="entry name" value="MdtA-like_HH"/>
</dbReference>
<dbReference type="SUPFAM" id="SSF111369">
    <property type="entry name" value="HlyD-like secretion proteins"/>
    <property type="match status" value="3"/>
</dbReference>
<feature type="domain" description="CusB-like beta-barrel" evidence="9">
    <location>
        <begin position="292"/>
        <end position="333"/>
    </location>
</feature>
<evidence type="ECO:0000313" key="10">
    <source>
        <dbReference type="EMBL" id="SET73395.1"/>
    </source>
</evidence>
<keyword evidence="4 6" id="KW-0472">Membrane</keyword>
<dbReference type="OrthoDB" id="9811754at2"/>
<evidence type="ECO:0000256" key="4">
    <source>
        <dbReference type="ARBA" id="ARBA00023136"/>
    </source>
</evidence>
<comment type="subcellular location">
    <subcellularLocation>
        <location evidence="1">Membrane</location>
        <topology evidence="1">Single-pass membrane protein</topology>
    </subcellularLocation>
</comment>
<dbReference type="STRING" id="82805.SAMN04487998_2535"/>
<dbReference type="PANTHER" id="PTHR30386">
    <property type="entry name" value="MEMBRANE FUSION SUBUNIT OF EMRAB-TOLC MULTIDRUG EFFLUX PUMP"/>
    <property type="match status" value="1"/>
</dbReference>
<evidence type="ECO:0000313" key="11">
    <source>
        <dbReference type="Proteomes" id="UP000198697"/>
    </source>
</evidence>
<evidence type="ECO:0000256" key="1">
    <source>
        <dbReference type="ARBA" id="ARBA00004167"/>
    </source>
</evidence>
<accession>A0A1I0GQM9</accession>
<dbReference type="Pfam" id="PF25917">
    <property type="entry name" value="BSH_RND"/>
    <property type="match status" value="1"/>
</dbReference>
<evidence type="ECO:0000259" key="8">
    <source>
        <dbReference type="Pfam" id="PF25917"/>
    </source>
</evidence>
<keyword evidence="2 6" id="KW-0812">Transmembrane</keyword>
<keyword evidence="5" id="KW-0175">Coiled coil</keyword>